<dbReference type="EMBL" id="CP025198">
    <property type="protein sequence ID" value="AXE39086.1"/>
    <property type="molecule type" value="Genomic_DNA"/>
</dbReference>
<feature type="transmembrane region" description="Helical" evidence="7">
    <location>
        <begin position="286"/>
        <end position="311"/>
    </location>
</feature>
<evidence type="ECO:0000256" key="7">
    <source>
        <dbReference type="RuleBase" id="RU363032"/>
    </source>
</evidence>
<accession>A0A344UUY8</accession>
<keyword evidence="3" id="KW-1003">Cell membrane</keyword>
<sequence length="319" mass="35821">MSTPADLTGSGDGRSVWQRIRGRQGRNLWFAVFVTPFLVGLLVFVYIPIVWSAYLSFFDARATIRPTRFVGLANYEYLLGDQLFRDSMLTFIVFAAVIVPLTYACSLALALMLDNVGRFRAFFRSVFFIPTACSYVVAAMVWRLSFFNGARFGFINSLLRRLGFDDVDWLGGTNNWYWVALVTLRLWLQVGYYMILLIAGLNQIPTDTYEAAAIDGASGWRRLRYVTLPQLRATSAAVLMLLLIGAFQAFDEFYNMMSTAGSYPPYARPPLVHLYMISVGGSQQDLGLGGAGTMILTAVIVLFGVLQNWWVTRADRSRS</sequence>
<keyword evidence="2 7" id="KW-0813">Transport</keyword>
<evidence type="ECO:0000256" key="6">
    <source>
        <dbReference type="ARBA" id="ARBA00023136"/>
    </source>
</evidence>
<comment type="similarity">
    <text evidence="7">Belongs to the binding-protein-dependent transport system permease family.</text>
</comment>
<feature type="transmembrane region" description="Helical" evidence="7">
    <location>
        <begin position="176"/>
        <end position="199"/>
    </location>
</feature>
<feature type="transmembrane region" description="Helical" evidence="7">
    <location>
        <begin position="125"/>
        <end position="144"/>
    </location>
</feature>
<dbReference type="InterPro" id="IPR051393">
    <property type="entry name" value="ABC_transporter_permease"/>
</dbReference>
<evidence type="ECO:0000256" key="2">
    <source>
        <dbReference type="ARBA" id="ARBA00022448"/>
    </source>
</evidence>
<organism evidence="9 10">
    <name type="scientific">Acidipropionibacterium virtanenii</name>
    <dbReference type="NCBI Taxonomy" id="2057246"/>
    <lineage>
        <taxon>Bacteria</taxon>
        <taxon>Bacillati</taxon>
        <taxon>Actinomycetota</taxon>
        <taxon>Actinomycetes</taxon>
        <taxon>Propionibacteriales</taxon>
        <taxon>Propionibacteriaceae</taxon>
        <taxon>Acidipropionibacterium</taxon>
    </lineage>
</organism>
<evidence type="ECO:0000256" key="1">
    <source>
        <dbReference type="ARBA" id="ARBA00004651"/>
    </source>
</evidence>
<comment type="subcellular location">
    <subcellularLocation>
        <location evidence="1 7">Cell membrane</location>
        <topology evidence="1 7">Multi-pass membrane protein</topology>
    </subcellularLocation>
</comment>
<dbReference type="AlphaFoldDB" id="A0A344UUY8"/>
<evidence type="ECO:0000256" key="3">
    <source>
        <dbReference type="ARBA" id="ARBA00022475"/>
    </source>
</evidence>
<dbReference type="CDD" id="cd06261">
    <property type="entry name" value="TM_PBP2"/>
    <property type="match status" value="1"/>
</dbReference>
<keyword evidence="10" id="KW-1185">Reference proteome</keyword>
<feature type="domain" description="ABC transmembrane type-1" evidence="8">
    <location>
        <begin position="88"/>
        <end position="307"/>
    </location>
</feature>
<dbReference type="GO" id="GO:0005886">
    <property type="term" value="C:plasma membrane"/>
    <property type="evidence" value="ECO:0007669"/>
    <property type="project" value="UniProtKB-SubCell"/>
</dbReference>
<feature type="transmembrane region" description="Helical" evidence="7">
    <location>
        <begin position="88"/>
        <end position="113"/>
    </location>
</feature>
<dbReference type="Gene3D" id="1.10.3720.10">
    <property type="entry name" value="MetI-like"/>
    <property type="match status" value="1"/>
</dbReference>
<dbReference type="SUPFAM" id="SSF161098">
    <property type="entry name" value="MetI-like"/>
    <property type="match status" value="1"/>
</dbReference>
<gene>
    <name evidence="9" type="primary">araP_3</name>
    <name evidence="9" type="ORF">JS278_01930</name>
</gene>
<reference evidence="9 10" key="1">
    <citation type="submission" date="2017-12" db="EMBL/GenBank/DDBJ databases">
        <title>The whole genome sequence of the Acidipropionibacterium virtanenii sp. nov. type strain JS278.</title>
        <authorList>
            <person name="Laine P."/>
            <person name="Deptula P."/>
            <person name="Varmanen P."/>
            <person name="Auvinen P."/>
        </authorList>
    </citation>
    <scope>NUCLEOTIDE SEQUENCE [LARGE SCALE GENOMIC DNA]</scope>
    <source>
        <strain evidence="9 10">JS278</strain>
    </source>
</reference>
<dbReference type="GO" id="GO:0055085">
    <property type="term" value="P:transmembrane transport"/>
    <property type="evidence" value="ECO:0007669"/>
    <property type="project" value="InterPro"/>
</dbReference>
<dbReference type="PROSITE" id="PS50928">
    <property type="entry name" value="ABC_TM1"/>
    <property type="match status" value="1"/>
</dbReference>
<evidence type="ECO:0000313" key="9">
    <source>
        <dbReference type="EMBL" id="AXE39086.1"/>
    </source>
</evidence>
<feature type="transmembrane region" description="Helical" evidence="7">
    <location>
        <begin position="231"/>
        <end position="250"/>
    </location>
</feature>
<dbReference type="Pfam" id="PF00528">
    <property type="entry name" value="BPD_transp_1"/>
    <property type="match status" value="1"/>
</dbReference>
<dbReference type="PANTHER" id="PTHR30193:SF37">
    <property type="entry name" value="INNER MEMBRANE ABC TRANSPORTER PERMEASE PROTEIN YCJO"/>
    <property type="match status" value="1"/>
</dbReference>
<protein>
    <submittedName>
        <fullName evidence="9">L-arabinose transport system permease protein AraP</fullName>
    </submittedName>
</protein>
<evidence type="ECO:0000256" key="5">
    <source>
        <dbReference type="ARBA" id="ARBA00022989"/>
    </source>
</evidence>
<feature type="transmembrane region" description="Helical" evidence="7">
    <location>
        <begin position="28"/>
        <end position="51"/>
    </location>
</feature>
<dbReference type="RefSeq" id="WP_114044992.1">
    <property type="nucleotide sequence ID" value="NZ_CP025198.1"/>
</dbReference>
<name>A0A344UUY8_9ACTN</name>
<evidence type="ECO:0000256" key="4">
    <source>
        <dbReference type="ARBA" id="ARBA00022692"/>
    </source>
</evidence>
<dbReference type="OrthoDB" id="9804439at2"/>
<dbReference type="PANTHER" id="PTHR30193">
    <property type="entry name" value="ABC TRANSPORTER PERMEASE PROTEIN"/>
    <property type="match status" value="1"/>
</dbReference>
<evidence type="ECO:0000259" key="8">
    <source>
        <dbReference type="PROSITE" id="PS50928"/>
    </source>
</evidence>
<keyword evidence="4 7" id="KW-0812">Transmembrane</keyword>
<evidence type="ECO:0000313" key="10">
    <source>
        <dbReference type="Proteomes" id="UP000251995"/>
    </source>
</evidence>
<dbReference type="InterPro" id="IPR035906">
    <property type="entry name" value="MetI-like_sf"/>
</dbReference>
<dbReference type="Proteomes" id="UP000251995">
    <property type="component" value="Chromosome"/>
</dbReference>
<dbReference type="KEGG" id="acij:JS278_01930"/>
<dbReference type="InterPro" id="IPR000515">
    <property type="entry name" value="MetI-like"/>
</dbReference>
<keyword evidence="5 7" id="KW-1133">Transmembrane helix</keyword>
<proteinExistence type="inferred from homology"/>
<keyword evidence="6 7" id="KW-0472">Membrane</keyword>